<dbReference type="EMBL" id="SDCG01000015">
    <property type="protein sequence ID" value="TCX24446.1"/>
    <property type="molecule type" value="Genomic_DNA"/>
</dbReference>
<comment type="caution">
    <text evidence="2">The sequence shown here is derived from an EMBL/GenBank/DDBJ whole genome shotgun (WGS) entry which is preliminary data.</text>
</comment>
<reference evidence="2" key="1">
    <citation type="submission" date="2019-01" db="EMBL/GenBank/DDBJ databases">
        <authorList>
            <person name="Lista F."/>
            <person name="Anselmo A."/>
        </authorList>
    </citation>
    <scope>NUCLEOTIDE SEQUENCE</scope>
    <source>
        <strain evidence="4">12S</strain>
        <strain evidence="7">14R</strain>
        <strain evidence="3">14S</strain>
        <strain evidence="2">16S</strain>
        <strain evidence="6">6S</strain>
        <strain evidence="5">7S</strain>
    </source>
</reference>
<dbReference type="EMBL" id="SDCP01000047">
    <property type="protein sequence ID" value="TCX78783.1"/>
    <property type="molecule type" value="Genomic_DNA"/>
</dbReference>
<gene>
    <name evidence="2" type="ORF">ETE70_18410</name>
    <name evidence="4" type="ORF">ETE72_26070</name>
    <name evidence="6" type="ORF">ETE87_17815</name>
    <name evidence="5" type="ORF">ETE99_24465</name>
    <name evidence="3" type="ORF">ETF02_16445</name>
    <name evidence="7" type="ORF">ETH45_22455</name>
</gene>
<accession>A0A483HRQ3</accession>
<evidence type="ECO:0000313" key="6">
    <source>
        <dbReference type="EMBL" id="TCX87978.1"/>
    </source>
</evidence>
<dbReference type="EMBL" id="SDCQ01000019">
    <property type="protein sequence ID" value="TCX87978.1"/>
    <property type="molecule type" value="Genomic_DNA"/>
</dbReference>
<organism evidence="2">
    <name type="scientific">Klebsiella pneumoniae</name>
    <dbReference type="NCBI Taxonomy" id="573"/>
    <lineage>
        <taxon>Bacteria</taxon>
        <taxon>Pseudomonadati</taxon>
        <taxon>Pseudomonadota</taxon>
        <taxon>Gammaproteobacteria</taxon>
        <taxon>Enterobacterales</taxon>
        <taxon>Enterobacteriaceae</taxon>
        <taxon>Klebsiella/Raoultella group</taxon>
        <taxon>Klebsiella</taxon>
        <taxon>Klebsiella pneumoniae complex</taxon>
    </lineage>
</organism>
<evidence type="ECO:0000256" key="1">
    <source>
        <dbReference type="SAM" id="Phobius"/>
    </source>
</evidence>
<keyword evidence="1" id="KW-0812">Transmembrane</keyword>
<dbReference type="EMBL" id="SDCI01000013">
    <property type="protein sequence ID" value="TCX42224.1"/>
    <property type="molecule type" value="Genomic_DNA"/>
</dbReference>
<evidence type="ECO:0000313" key="5">
    <source>
        <dbReference type="EMBL" id="TCX78783.1"/>
    </source>
</evidence>
<feature type="transmembrane region" description="Helical" evidence="1">
    <location>
        <begin position="66"/>
        <end position="83"/>
    </location>
</feature>
<evidence type="ECO:0000313" key="3">
    <source>
        <dbReference type="EMBL" id="TCX42224.1"/>
    </source>
</evidence>
<dbReference type="AlphaFoldDB" id="A0A483HRQ3"/>
<dbReference type="RefSeq" id="WP_023159828.1">
    <property type="nucleotide sequence ID" value="NZ_CAAGTS010000001.1"/>
</dbReference>
<evidence type="ECO:0000313" key="4">
    <source>
        <dbReference type="EMBL" id="TCX46126.1"/>
    </source>
</evidence>
<feature type="transmembrane region" description="Helical" evidence="1">
    <location>
        <begin position="89"/>
        <end position="110"/>
    </location>
</feature>
<proteinExistence type="predicted"/>
<evidence type="ECO:0000313" key="7">
    <source>
        <dbReference type="EMBL" id="TCY63228.1"/>
    </source>
</evidence>
<name>A0A483HRQ3_KLEPN</name>
<dbReference type="EMBL" id="SDCK01000044">
    <property type="protein sequence ID" value="TCX46126.1"/>
    <property type="molecule type" value="Genomic_DNA"/>
</dbReference>
<sequence>MELKLRDFNNGGDINVNGDFNVNDNSKGEFKLYIHCTNEELLADRPFRAENIKIEQRKKIQRLKPLYALTILLAFAAAIWAMYNGKTDLITILMGAVSAFLGYQSLIATIEPNTFQKEEQAAVNEISKILKQRRVE</sequence>
<evidence type="ECO:0000313" key="2">
    <source>
        <dbReference type="EMBL" id="TCX24446.1"/>
    </source>
</evidence>
<protein>
    <submittedName>
        <fullName evidence="2">Uncharacterized protein</fullName>
    </submittedName>
</protein>
<dbReference type="EMBL" id="SDDH01000050">
    <property type="protein sequence ID" value="TCY63228.1"/>
    <property type="molecule type" value="Genomic_DNA"/>
</dbReference>
<keyword evidence="1" id="KW-1133">Transmembrane helix</keyword>
<keyword evidence="1" id="KW-0472">Membrane</keyword>